<keyword evidence="2" id="KW-1133">Transmembrane helix</keyword>
<organism evidence="3 4">
    <name type="scientific">Ancylostoma ceylanicum</name>
    <dbReference type="NCBI Taxonomy" id="53326"/>
    <lineage>
        <taxon>Eukaryota</taxon>
        <taxon>Metazoa</taxon>
        <taxon>Ecdysozoa</taxon>
        <taxon>Nematoda</taxon>
        <taxon>Chromadorea</taxon>
        <taxon>Rhabditida</taxon>
        <taxon>Rhabditina</taxon>
        <taxon>Rhabditomorpha</taxon>
        <taxon>Strongyloidea</taxon>
        <taxon>Ancylostomatidae</taxon>
        <taxon>Ancylostomatinae</taxon>
        <taxon>Ancylostoma</taxon>
    </lineage>
</organism>
<feature type="region of interest" description="Disordered" evidence="1">
    <location>
        <begin position="532"/>
        <end position="569"/>
    </location>
</feature>
<keyword evidence="2" id="KW-0472">Membrane</keyword>
<proteinExistence type="predicted"/>
<gene>
    <name evidence="3" type="primary">Acey_s0108.g38</name>
    <name evidence="3" type="synonym">Acey-C15B12.4</name>
    <name evidence="3" type="ORF">Y032_0108g38</name>
</gene>
<name>A0A016TEB8_9BILA</name>
<dbReference type="AlphaFoldDB" id="A0A016TEB8"/>
<dbReference type="OrthoDB" id="5865666at2759"/>
<evidence type="ECO:0000313" key="4">
    <source>
        <dbReference type="Proteomes" id="UP000024635"/>
    </source>
</evidence>
<accession>A0A016TEB8</accession>
<evidence type="ECO:0000313" key="3">
    <source>
        <dbReference type="EMBL" id="EYC01319.1"/>
    </source>
</evidence>
<reference evidence="4" key="1">
    <citation type="journal article" date="2015" name="Nat. Genet.">
        <title>The genome and transcriptome of the zoonotic hookworm Ancylostoma ceylanicum identify infection-specific gene families.</title>
        <authorList>
            <person name="Schwarz E.M."/>
            <person name="Hu Y."/>
            <person name="Antoshechkin I."/>
            <person name="Miller M.M."/>
            <person name="Sternberg P.W."/>
            <person name="Aroian R.V."/>
        </authorList>
    </citation>
    <scope>NUCLEOTIDE SEQUENCE</scope>
    <source>
        <strain evidence="4">HY135</strain>
    </source>
</reference>
<protein>
    <submittedName>
        <fullName evidence="3">Uncharacterized protein</fullName>
    </submittedName>
</protein>
<feature type="compositionally biased region" description="Low complexity" evidence="1">
    <location>
        <begin position="546"/>
        <end position="563"/>
    </location>
</feature>
<keyword evidence="2" id="KW-0812">Transmembrane</keyword>
<dbReference type="Proteomes" id="UP000024635">
    <property type="component" value="Unassembled WGS sequence"/>
</dbReference>
<evidence type="ECO:0000256" key="1">
    <source>
        <dbReference type="SAM" id="MobiDB-lite"/>
    </source>
</evidence>
<feature type="compositionally biased region" description="Polar residues" evidence="1">
    <location>
        <begin position="532"/>
        <end position="545"/>
    </location>
</feature>
<keyword evidence="4" id="KW-1185">Reference proteome</keyword>
<feature type="transmembrane region" description="Helical" evidence="2">
    <location>
        <begin position="38"/>
        <end position="57"/>
    </location>
</feature>
<feature type="region of interest" description="Disordered" evidence="1">
    <location>
        <begin position="320"/>
        <end position="353"/>
    </location>
</feature>
<sequence length="569" mass="57097">MEVVAKLSTGNLYTRKGESELPTIFGTNKFQVDMAGSLPLLVAYAALLVFCDASIILRSRIRRQIGTVVKSDANTEGKGDDVLTNATAHIFKGADGTVDLGISSSGNAMGADLSSIQNQALGQVGGSGLSATGNVESSGQKTLSASEIAAAVHGDERMVSTLQKGEASGTGDTLVKATGGAVMSNYDLKSPYSGDNAVATAGATGSIKSLAEVLSKQELTWDNILVHVIGSAAAEGIGHAQANLDLGAGNANNGIEVNGLVSGVNTEGGNVNTQVNGSATMNGGQHDLTGNMHGSVNGASGNSTLLGATNIQSNHISGNSSVSSFADSKVHSDGSSSINLNGETVLNTEKGNGGKVGTNATAEGTNHHMTVQNGLNIQDNQGQTIAIGNGMVYGNGTENSNASMAVDTKYNENGNAQIIVNGDGQAHSNGANSSLTIGANADISNTYVGTALSNGAASGETNGMAGNASLNVDGGSGTGGSAVMEAWGGGKGDSSVFTNTGLTLKQWEQLRNITVNGGVSASGDRTQVNSFSMVSDKNGMQTLENSQKASSSSKGSSSASASSFTILKR</sequence>
<feature type="compositionally biased region" description="Polar residues" evidence="1">
    <location>
        <begin position="333"/>
        <end position="350"/>
    </location>
</feature>
<dbReference type="EMBL" id="JARK01001444">
    <property type="protein sequence ID" value="EYC01319.1"/>
    <property type="molecule type" value="Genomic_DNA"/>
</dbReference>
<evidence type="ECO:0000256" key="2">
    <source>
        <dbReference type="SAM" id="Phobius"/>
    </source>
</evidence>
<comment type="caution">
    <text evidence="3">The sequence shown here is derived from an EMBL/GenBank/DDBJ whole genome shotgun (WGS) entry which is preliminary data.</text>
</comment>